<organism evidence="3 4">
    <name type="scientific">Sunxiuqinia elliptica</name>
    <dbReference type="NCBI Taxonomy" id="655355"/>
    <lineage>
        <taxon>Bacteria</taxon>
        <taxon>Pseudomonadati</taxon>
        <taxon>Bacteroidota</taxon>
        <taxon>Bacteroidia</taxon>
        <taxon>Marinilabiliales</taxon>
        <taxon>Prolixibacteraceae</taxon>
        <taxon>Sunxiuqinia</taxon>
    </lineage>
</organism>
<keyword evidence="4" id="KW-1185">Reference proteome</keyword>
<dbReference type="Proteomes" id="UP000198964">
    <property type="component" value="Unassembled WGS sequence"/>
</dbReference>
<dbReference type="AlphaFoldDB" id="A0A1I2C3V2"/>
<dbReference type="Pfam" id="PF13884">
    <property type="entry name" value="Peptidase_S74"/>
    <property type="match status" value="1"/>
</dbReference>
<proteinExistence type="predicted"/>
<evidence type="ECO:0000256" key="1">
    <source>
        <dbReference type="SAM" id="Coils"/>
    </source>
</evidence>
<name>A0A1I2C3V2_9BACT</name>
<dbReference type="PROSITE" id="PS51688">
    <property type="entry name" value="ICA"/>
    <property type="match status" value="1"/>
</dbReference>
<dbReference type="InterPro" id="IPR030392">
    <property type="entry name" value="S74_ICA"/>
</dbReference>
<gene>
    <name evidence="3" type="ORF">SAMN05216283_101597</name>
</gene>
<evidence type="ECO:0000313" key="4">
    <source>
        <dbReference type="Proteomes" id="UP000198964"/>
    </source>
</evidence>
<evidence type="ECO:0000259" key="2">
    <source>
        <dbReference type="PROSITE" id="PS51688"/>
    </source>
</evidence>
<dbReference type="EMBL" id="FONW01000001">
    <property type="protein sequence ID" value="SFE62905.1"/>
    <property type="molecule type" value="Genomic_DNA"/>
</dbReference>
<accession>A0A1I2C3V2</accession>
<feature type="domain" description="Peptidase S74" evidence="2">
    <location>
        <begin position="242"/>
        <end position="334"/>
    </location>
</feature>
<reference evidence="3 4" key="1">
    <citation type="submission" date="2016-10" db="EMBL/GenBank/DDBJ databases">
        <authorList>
            <person name="de Groot N.N."/>
        </authorList>
    </citation>
    <scope>NUCLEOTIDE SEQUENCE [LARGE SCALE GENOMIC DNA]</scope>
    <source>
        <strain evidence="3 4">CGMCC 1.9156</strain>
    </source>
</reference>
<evidence type="ECO:0000313" key="3">
    <source>
        <dbReference type="EMBL" id="SFE62905.1"/>
    </source>
</evidence>
<protein>
    <submittedName>
        <fullName evidence="3">Chaperone of endosialidase</fullName>
    </submittedName>
</protein>
<dbReference type="STRING" id="655355.SAMN05216283_101597"/>
<feature type="coiled-coil region" evidence="1">
    <location>
        <begin position="320"/>
        <end position="354"/>
    </location>
</feature>
<sequence>MNVMMKKSIKYQIIANLRAKSSSRRLVYFILPKLFFLLLLLGSNQGVAQVKMPDMVQPGDTWGIIDANELYGGCMQVKSYADLLAVDVQYLKRGMIFIVYDYDGTAGNGIDTKAYMFLPASGVWDYETPFQIPAADQSKTIATASLESALTPISFGLSSSGTEGEISYNFDTNQVFVYNGDEWVELTLGDDLGNHTATSNLKLGAFAISNDGDAGDGLTFDMDGNATFGQEVTIQGNLYTPSDKRLKTNVETLSNVLEKINGMRGVRFEYRDQTKYASGVKIGVIAQELQQEFPMLVSRGEDGFLKVDYTQLTAILLQAIKEQNQVMDRQQKEIELMKSRMDRLEQMVEKRLKEKH</sequence>
<keyword evidence="1" id="KW-0175">Coiled coil</keyword>